<evidence type="ECO:0000313" key="3">
    <source>
        <dbReference type="Proteomes" id="UP000054248"/>
    </source>
</evidence>
<dbReference type="HOGENOM" id="CLU_2869332_0_0_1"/>
<gene>
    <name evidence="2" type="ORF">M407DRAFT_241148</name>
</gene>
<evidence type="ECO:0000256" key="1">
    <source>
        <dbReference type="SAM" id="MobiDB-lite"/>
    </source>
</evidence>
<keyword evidence="3" id="KW-1185">Reference proteome</keyword>
<dbReference type="Proteomes" id="UP000054248">
    <property type="component" value="Unassembled WGS sequence"/>
</dbReference>
<accession>A0A0C3QW75</accession>
<sequence>METSREPQAGTPGSLDNCAIRTPFKSERSNDELLSTRISLICSMRNTLIQRLANDTSQKHAYAV</sequence>
<reference evidence="3" key="2">
    <citation type="submission" date="2015-01" db="EMBL/GenBank/DDBJ databases">
        <title>Evolutionary Origins and Diversification of the Mycorrhizal Mutualists.</title>
        <authorList>
            <consortium name="DOE Joint Genome Institute"/>
            <consortium name="Mycorrhizal Genomics Consortium"/>
            <person name="Kohler A."/>
            <person name="Kuo A."/>
            <person name="Nagy L.G."/>
            <person name="Floudas D."/>
            <person name="Copeland A."/>
            <person name="Barry K.W."/>
            <person name="Cichocki N."/>
            <person name="Veneault-Fourrey C."/>
            <person name="LaButti K."/>
            <person name="Lindquist E.A."/>
            <person name="Lipzen A."/>
            <person name="Lundell T."/>
            <person name="Morin E."/>
            <person name="Murat C."/>
            <person name="Riley R."/>
            <person name="Ohm R."/>
            <person name="Sun H."/>
            <person name="Tunlid A."/>
            <person name="Henrissat B."/>
            <person name="Grigoriev I.V."/>
            <person name="Hibbett D.S."/>
            <person name="Martin F."/>
        </authorList>
    </citation>
    <scope>NUCLEOTIDE SEQUENCE [LARGE SCALE GENOMIC DNA]</scope>
    <source>
        <strain evidence="3">MUT 4182</strain>
    </source>
</reference>
<organism evidence="2 3">
    <name type="scientific">Tulasnella calospora MUT 4182</name>
    <dbReference type="NCBI Taxonomy" id="1051891"/>
    <lineage>
        <taxon>Eukaryota</taxon>
        <taxon>Fungi</taxon>
        <taxon>Dikarya</taxon>
        <taxon>Basidiomycota</taxon>
        <taxon>Agaricomycotina</taxon>
        <taxon>Agaricomycetes</taxon>
        <taxon>Cantharellales</taxon>
        <taxon>Tulasnellaceae</taxon>
        <taxon>Tulasnella</taxon>
    </lineage>
</organism>
<protein>
    <submittedName>
        <fullName evidence="2">Uncharacterized protein</fullName>
    </submittedName>
</protein>
<dbReference type="EMBL" id="KN822950">
    <property type="protein sequence ID" value="KIO33084.1"/>
    <property type="molecule type" value="Genomic_DNA"/>
</dbReference>
<name>A0A0C3QW75_9AGAM</name>
<feature type="region of interest" description="Disordered" evidence="1">
    <location>
        <begin position="1"/>
        <end position="22"/>
    </location>
</feature>
<dbReference type="AlphaFoldDB" id="A0A0C3QW75"/>
<evidence type="ECO:0000313" key="2">
    <source>
        <dbReference type="EMBL" id="KIO33084.1"/>
    </source>
</evidence>
<reference evidence="2 3" key="1">
    <citation type="submission" date="2014-04" db="EMBL/GenBank/DDBJ databases">
        <authorList>
            <consortium name="DOE Joint Genome Institute"/>
            <person name="Kuo A."/>
            <person name="Girlanda M."/>
            <person name="Perotto S."/>
            <person name="Kohler A."/>
            <person name="Nagy L.G."/>
            <person name="Floudas D."/>
            <person name="Copeland A."/>
            <person name="Barry K.W."/>
            <person name="Cichocki N."/>
            <person name="Veneault-Fourrey C."/>
            <person name="LaButti K."/>
            <person name="Lindquist E.A."/>
            <person name="Lipzen A."/>
            <person name="Lundell T."/>
            <person name="Morin E."/>
            <person name="Murat C."/>
            <person name="Sun H."/>
            <person name="Tunlid A."/>
            <person name="Henrissat B."/>
            <person name="Grigoriev I.V."/>
            <person name="Hibbett D.S."/>
            <person name="Martin F."/>
            <person name="Nordberg H.P."/>
            <person name="Cantor M.N."/>
            <person name="Hua S.X."/>
        </authorList>
    </citation>
    <scope>NUCLEOTIDE SEQUENCE [LARGE SCALE GENOMIC DNA]</scope>
    <source>
        <strain evidence="2 3">MUT 4182</strain>
    </source>
</reference>
<proteinExistence type="predicted"/>